<keyword evidence="3" id="KW-1185">Reference proteome</keyword>
<organism evidence="2 3">
    <name type="scientific">Streptomyces peucetius</name>
    <dbReference type="NCBI Taxonomy" id="1950"/>
    <lineage>
        <taxon>Bacteria</taxon>
        <taxon>Bacillati</taxon>
        <taxon>Actinomycetota</taxon>
        <taxon>Actinomycetes</taxon>
        <taxon>Kitasatosporales</taxon>
        <taxon>Streptomycetaceae</taxon>
        <taxon>Streptomyces</taxon>
    </lineage>
</organism>
<feature type="domain" description="Alpha/beta hydrolase" evidence="1">
    <location>
        <begin position="51"/>
        <end position="380"/>
    </location>
</feature>
<evidence type="ECO:0000313" key="2">
    <source>
        <dbReference type="EMBL" id="UYQ66368.1"/>
    </source>
</evidence>
<dbReference type="Pfam" id="PF20091">
    <property type="entry name" value="Abhydrolase_10"/>
    <property type="match status" value="1"/>
</dbReference>
<name>A0ABY6IH88_STRPE</name>
<dbReference type="RefSeq" id="WP_264249876.1">
    <property type="nucleotide sequence ID" value="NZ_CP107567.1"/>
</dbReference>
<protein>
    <submittedName>
        <fullName evidence="2">Alpha/beta hydrolase domain-containing protein</fullName>
    </submittedName>
</protein>
<dbReference type="GO" id="GO:0016787">
    <property type="term" value="F:hydrolase activity"/>
    <property type="evidence" value="ECO:0007669"/>
    <property type="project" value="UniProtKB-KW"/>
</dbReference>
<reference evidence="2" key="1">
    <citation type="submission" date="2022-10" db="EMBL/GenBank/DDBJ databases">
        <title>Cytochrome P450 Catalyzes Benzene Ring Formation in the Biosynthesis of Trialkyl-Substituted Aromatic Polyketides.</title>
        <authorList>
            <person name="Zhao E."/>
            <person name="Ge H."/>
        </authorList>
    </citation>
    <scope>NUCLEOTIDE SEQUENCE</scope>
    <source>
        <strain evidence="2">NA0869</strain>
    </source>
</reference>
<evidence type="ECO:0000259" key="1">
    <source>
        <dbReference type="Pfam" id="PF20091"/>
    </source>
</evidence>
<keyword evidence="2" id="KW-0378">Hydrolase</keyword>
<sequence>MASPPQGGAEDRLGTPVVTPIGSFGGIRYVQYDGVFEGETSTGRFRVPYRISAPADPHRANGTAVVEPPHFVVGLGALNVYLRRDFLFRQGFVHAGIGWSTIGNRILDPSVPDTFIEGGFAEDGGRVDDEIITDFARALSARSSGARPLVGHVHRQYGTGFSDSSYPLLRLVHSGDATGALDLVLPITTEGFDPQADIAAGRYRGKVLIVNSEADDPANLTDRGIATKRYRFYVVAGSPHIPDPLDAPLDVPFPVRGSTPASFVPALRAHFLQGHDWVRKGSPPPTSTQLRTLSDETIVRDTNGNAITEDRKGRRVPRLPFVELGEARFLTGFIGSYDNVRTVQQLGFSSHRAYVRTFADRLRDYQRAGFILREDARDMFRRARLCAPSTFTETHRDHYTAFVAIQPCPAR</sequence>
<accession>A0ABY6IH88</accession>
<dbReference type="EMBL" id="CP107567">
    <property type="protein sequence ID" value="UYQ66368.1"/>
    <property type="molecule type" value="Genomic_DNA"/>
</dbReference>
<proteinExistence type="predicted"/>
<dbReference type="InterPro" id="IPR045394">
    <property type="entry name" value="Abhydrolase_dom"/>
</dbReference>
<gene>
    <name evidence="2" type="ORF">OGH68_03100</name>
</gene>
<dbReference type="Proteomes" id="UP001163878">
    <property type="component" value="Chromosome"/>
</dbReference>
<evidence type="ECO:0000313" key="3">
    <source>
        <dbReference type="Proteomes" id="UP001163878"/>
    </source>
</evidence>